<proteinExistence type="predicted"/>
<evidence type="ECO:0000313" key="2">
    <source>
        <dbReference type="Proteomes" id="UP000054845"/>
    </source>
</evidence>
<dbReference type="AlphaFoldDB" id="A0A0P1B8V2"/>
<sequence length="61" mass="6541">MMIAEPDCALSDARRAPTNHSGLIMTGSSSALARSLQKGPAALEAWRWLASHLSCEMCLPQ</sequence>
<evidence type="ECO:0000313" key="1">
    <source>
        <dbReference type="EMBL" id="CEH12092.1"/>
    </source>
</evidence>
<name>A0A0P1B8V2_9BASI</name>
<dbReference type="EMBL" id="CCYA01000118">
    <property type="protein sequence ID" value="CEH12092.1"/>
    <property type="molecule type" value="Genomic_DNA"/>
</dbReference>
<keyword evidence="2" id="KW-1185">Reference proteome</keyword>
<protein>
    <submittedName>
        <fullName evidence="1">Uncharacterized protein</fullName>
    </submittedName>
</protein>
<dbReference type="Proteomes" id="UP000054845">
    <property type="component" value="Unassembled WGS sequence"/>
</dbReference>
<organism evidence="1 2">
    <name type="scientific">Ceraceosorus bombacis</name>
    <dbReference type="NCBI Taxonomy" id="401625"/>
    <lineage>
        <taxon>Eukaryota</taxon>
        <taxon>Fungi</taxon>
        <taxon>Dikarya</taxon>
        <taxon>Basidiomycota</taxon>
        <taxon>Ustilaginomycotina</taxon>
        <taxon>Exobasidiomycetes</taxon>
        <taxon>Ceraceosorales</taxon>
        <taxon>Ceraceosoraceae</taxon>
        <taxon>Ceraceosorus</taxon>
    </lineage>
</organism>
<reference evidence="1 2" key="1">
    <citation type="submission" date="2014-09" db="EMBL/GenBank/DDBJ databases">
        <authorList>
            <person name="Magalhaes I.L.F."/>
            <person name="Oliveira U."/>
            <person name="Santos F.R."/>
            <person name="Vidigal T.H.D.A."/>
            <person name="Brescovit A.D."/>
            <person name="Santos A.J."/>
        </authorList>
    </citation>
    <scope>NUCLEOTIDE SEQUENCE [LARGE SCALE GENOMIC DNA]</scope>
</reference>
<accession>A0A0P1B8V2</accession>